<dbReference type="GO" id="GO:0015977">
    <property type="term" value="P:carbon fixation"/>
    <property type="evidence" value="ECO:0007669"/>
    <property type="project" value="UniProtKB-KW"/>
</dbReference>
<organism evidence="5 6">
    <name type="scientific">Tychonema bourrellyi FEM_GT703</name>
    <dbReference type="NCBI Taxonomy" id="2040638"/>
    <lineage>
        <taxon>Bacteria</taxon>
        <taxon>Bacillati</taxon>
        <taxon>Cyanobacteriota</taxon>
        <taxon>Cyanophyceae</taxon>
        <taxon>Oscillatoriophycideae</taxon>
        <taxon>Oscillatoriales</taxon>
        <taxon>Microcoleaceae</taxon>
        <taxon>Tychonema</taxon>
    </lineage>
</organism>
<feature type="domain" description="BMC circularly permuted" evidence="4">
    <location>
        <begin position="107"/>
        <end position="207"/>
    </location>
</feature>
<reference evidence="5" key="1">
    <citation type="submission" date="2017-10" db="EMBL/GenBank/DDBJ databases">
        <title>Draft genome sequence of the planktic cyanobacteria Tychonema bourrellyi isolated from alpine lentic freshwater.</title>
        <authorList>
            <person name="Tett A."/>
            <person name="Armanini F."/>
            <person name="Asnicar F."/>
            <person name="Boscaini A."/>
            <person name="Pasolli E."/>
            <person name="Zolfo M."/>
            <person name="Donati C."/>
            <person name="Salmaso N."/>
            <person name="Segata N."/>
        </authorList>
    </citation>
    <scope>NUCLEOTIDE SEQUENCE</scope>
    <source>
        <strain evidence="5">FEM_GT703</strain>
    </source>
</reference>
<dbReference type="Proteomes" id="UP000226442">
    <property type="component" value="Unassembled WGS sequence"/>
</dbReference>
<dbReference type="InterPro" id="IPR044870">
    <property type="entry name" value="BMC_CP"/>
</dbReference>
<dbReference type="GO" id="GO:0031470">
    <property type="term" value="C:carboxysome"/>
    <property type="evidence" value="ECO:0007669"/>
    <property type="project" value="UniProtKB-SubCell"/>
</dbReference>
<dbReference type="InterPro" id="IPR000249">
    <property type="entry name" value="BMC_dom"/>
</dbReference>
<dbReference type="RefSeq" id="WP_096830937.1">
    <property type="nucleotide sequence ID" value="NZ_NXIB02000007.1"/>
</dbReference>
<dbReference type="SMART" id="SM00877">
    <property type="entry name" value="BMC"/>
    <property type="match status" value="1"/>
</dbReference>
<evidence type="ECO:0000313" key="6">
    <source>
        <dbReference type="Proteomes" id="UP000226442"/>
    </source>
</evidence>
<evidence type="ECO:0000259" key="4">
    <source>
        <dbReference type="PROSITE" id="PS51931"/>
    </source>
</evidence>
<dbReference type="Gene3D" id="3.30.70.1710">
    <property type="match status" value="2"/>
</dbReference>
<keyword evidence="6" id="KW-1185">Reference proteome</keyword>
<dbReference type="InterPro" id="IPR037233">
    <property type="entry name" value="CcmK-like_sf"/>
</dbReference>
<evidence type="ECO:0000256" key="2">
    <source>
        <dbReference type="ARBA" id="ARBA00023587"/>
    </source>
</evidence>
<comment type="subcellular location">
    <subcellularLocation>
        <location evidence="2">Carboxysome</location>
    </subcellularLocation>
</comment>
<keyword evidence="1" id="KW-0120">Carbon dioxide fixation</keyword>
<accession>A0A2G4F5I2</accession>
<evidence type="ECO:0000256" key="1">
    <source>
        <dbReference type="ARBA" id="ARBA00023300"/>
    </source>
</evidence>
<gene>
    <name evidence="5" type="ORF">CP500_002195</name>
</gene>
<proteinExistence type="predicted"/>
<comment type="caution">
    <text evidence="5">The sequence shown here is derived from an EMBL/GenBank/DDBJ whole genome shotgun (WGS) entry which is preliminary data.</text>
</comment>
<sequence length="214" mass="23017">MGIELRSYVFLDNLQPQHAAYIGTIAAGFLPLPGDASLWIEISPGIEINRITDVALKSASVRPGVQIVERLYGLLEVHSGQQGETRAAGKAILEFMGVRREECIKPRVISSQIIRNIDPHQTQLINRTRRGQLLLAGQTLYVLEVEPAAYAALAANEAEKGASINILEVQAVGSFGRLYLGGAERDIIAGSQAAIAAIEGVAGRENPVILGRKE</sequence>
<dbReference type="OrthoDB" id="5800762at2"/>
<dbReference type="EMBL" id="NXIB02000007">
    <property type="protein sequence ID" value="PHX57020.1"/>
    <property type="molecule type" value="Genomic_DNA"/>
</dbReference>
<name>A0A2G4F5I2_9CYAN</name>
<evidence type="ECO:0000313" key="5">
    <source>
        <dbReference type="EMBL" id="PHX57020.1"/>
    </source>
</evidence>
<evidence type="ECO:0000256" key="3">
    <source>
        <dbReference type="ARBA" id="ARBA00024446"/>
    </source>
</evidence>
<feature type="domain" description="BMC circularly permuted" evidence="4">
    <location>
        <begin position="4"/>
        <end position="106"/>
    </location>
</feature>
<keyword evidence="3" id="KW-1283">Bacterial microcompartment</keyword>
<protein>
    <recommendedName>
        <fullName evidence="4">BMC circularly permuted domain-containing protein</fullName>
    </recommendedName>
</protein>
<dbReference type="CDD" id="cd07051">
    <property type="entry name" value="BMC_like_1_repeat1"/>
    <property type="match status" value="1"/>
</dbReference>
<dbReference type="AlphaFoldDB" id="A0A2G4F5I2"/>
<dbReference type="PROSITE" id="PS51931">
    <property type="entry name" value="BMC_CP"/>
    <property type="match status" value="2"/>
</dbReference>